<comment type="caution">
    <text evidence="2">The sequence shown here is derived from an EMBL/GenBank/DDBJ whole genome shotgun (WGS) entry which is preliminary data.</text>
</comment>
<dbReference type="InterPro" id="IPR029058">
    <property type="entry name" value="AB_hydrolase_fold"/>
</dbReference>
<dbReference type="EMBL" id="PXYI01000002">
    <property type="protein sequence ID" value="PSJ41800.1"/>
    <property type="molecule type" value="Genomic_DNA"/>
</dbReference>
<name>A0A2P7QV26_9SPHN</name>
<feature type="signal peptide" evidence="1">
    <location>
        <begin position="1"/>
        <end position="19"/>
    </location>
</feature>
<keyword evidence="1" id="KW-0732">Signal</keyword>
<reference evidence="2 3" key="1">
    <citation type="submission" date="2018-03" db="EMBL/GenBank/DDBJ databases">
        <title>The draft genome of Sphingosinicella sp. GL-C-18.</title>
        <authorList>
            <person name="Liu L."/>
            <person name="Li L."/>
            <person name="Liang L."/>
            <person name="Zhang X."/>
            <person name="Wang T."/>
        </authorList>
    </citation>
    <scope>NUCLEOTIDE SEQUENCE [LARGE SCALE GENOMIC DNA]</scope>
    <source>
        <strain evidence="2 3">GL-C-18</strain>
    </source>
</reference>
<protein>
    <submittedName>
        <fullName evidence="2">Lysophospholipase</fullName>
    </submittedName>
</protein>
<dbReference type="OrthoDB" id="9794645at2"/>
<sequence length="395" mass="40853">MRFIIAAAAALAAGTPLSAQPAATPVSAQPAPAAAAAPDYGKDAAWLCLPGASDACSRPLGTAALNPNGYGSVGQVVPAKDPPVDCFYVYPTVSRDPGLSSDLSPGPEEAAAALTQLARFGTVCRTFAPLYRQATLASIPRALAGENVQPAFALAYGDVLAAWREFLARRNQGRPFVLIGHSQGSILLSKLVAEEIDGKPISRKMLSAMLLGWTVEVPQGKTVGGTFKATPLCTRSGETGCVITYMSFRADAPPPAGALFGRAPRPGMTAGCTNPAALAGGSAPLDSYWFTMESPRPGGQAIAWSREGAPPTPFLRTEGLVSAACVHDGQAGYLAVTVNADPADARTDTIPGDIYMLGKINPGWGLHRIDVNVAQGDLIRLVEAQTSALGSRRAD</sequence>
<keyword evidence="3" id="KW-1185">Reference proteome</keyword>
<feature type="chain" id="PRO_5015191004" evidence="1">
    <location>
        <begin position="20"/>
        <end position="395"/>
    </location>
</feature>
<dbReference type="RefSeq" id="WP_106511966.1">
    <property type="nucleotide sequence ID" value="NZ_PXYI01000002.1"/>
</dbReference>
<gene>
    <name evidence="2" type="ORF">C7I55_05850</name>
</gene>
<evidence type="ECO:0000256" key="1">
    <source>
        <dbReference type="SAM" id="SignalP"/>
    </source>
</evidence>
<accession>A0A2P7QV26</accession>
<dbReference type="Pfam" id="PF11288">
    <property type="entry name" value="DUF3089"/>
    <property type="match status" value="1"/>
</dbReference>
<dbReference type="InterPro" id="IPR021440">
    <property type="entry name" value="DUF3089"/>
</dbReference>
<evidence type="ECO:0000313" key="3">
    <source>
        <dbReference type="Proteomes" id="UP000241167"/>
    </source>
</evidence>
<proteinExistence type="predicted"/>
<evidence type="ECO:0000313" key="2">
    <source>
        <dbReference type="EMBL" id="PSJ41800.1"/>
    </source>
</evidence>
<dbReference type="SUPFAM" id="SSF53474">
    <property type="entry name" value="alpha/beta-Hydrolases"/>
    <property type="match status" value="1"/>
</dbReference>
<organism evidence="2 3">
    <name type="scientific">Allosphingosinicella deserti</name>
    <dbReference type="NCBI Taxonomy" id="2116704"/>
    <lineage>
        <taxon>Bacteria</taxon>
        <taxon>Pseudomonadati</taxon>
        <taxon>Pseudomonadota</taxon>
        <taxon>Alphaproteobacteria</taxon>
        <taxon>Sphingomonadales</taxon>
        <taxon>Sphingomonadaceae</taxon>
        <taxon>Allosphingosinicella</taxon>
    </lineage>
</organism>
<dbReference type="AlphaFoldDB" id="A0A2P7QV26"/>
<dbReference type="Proteomes" id="UP000241167">
    <property type="component" value="Unassembled WGS sequence"/>
</dbReference>